<evidence type="ECO:0000256" key="3">
    <source>
        <dbReference type="ARBA" id="ARBA00022801"/>
    </source>
</evidence>
<dbReference type="AlphaFoldDB" id="A0A1V4ER61"/>
<dbReference type="Proteomes" id="UP000190229">
    <property type="component" value="Unassembled WGS sequence"/>
</dbReference>
<dbReference type="PANTHER" id="PTHR35005">
    <property type="entry name" value="3-DEHYDRO-SCYLLO-INOSOSE HYDROLASE"/>
    <property type="match status" value="1"/>
</dbReference>
<keyword evidence="3" id="KW-0378">Hydrolase</keyword>
<evidence type="ECO:0000313" key="6">
    <source>
        <dbReference type="EMBL" id="OPG15416.1"/>
    </source>
</evidence>
<dbReference type="SUPFAM" id="SSF102215">
    <property type="entry name" value="Creatininase"/>
    <property type="match status" value="1"/>
</dbReference>
<proteinExistence type="inferred from homology"/>
<protein>
    <submittedName>
        <fullName evidence="6">Creatininase</fullName>
    </submittedName>
</protein>
<evidence type="ECO:0000256" key="4">
    <source>
        <dbReference type="ARBA" id="ARBA00022833"/>
    </source>
</evidence>
<keyword evidence="2" id="KW-0479">Metal-binding</keyword>
<reference evidence="6 7" key="1">
    <citation type="submission" date="2017-02" db="EMBL/GenBank/DDBJ databases">
        <title>Draft genome of Acidibacillus ferrooxidans Huett2.</title>
        <authorList>
            <person name="Schopf S."/>
        </authorList>
    </citation>
    <scope>NUCLEOTIDE SEQUENCE [LARGE SCALE GENOMIC DNA]</scope>
    <source>
        <strain evidence="6 7">Huett2</strain>
    </source>
</reference>
<dbReference type="GO" id="GO:0009231">
    <property type="term" value="P:riboflavin biosynthetic process"/>
    <property type="evidence" value="ECO:0007669"/>
    <property type="project" value="TreeGrafter"/>
</dbReference>
<dbReference type="EMBL" id="MWPS01000033">
    <property type="protein sequence ID" value="OPG15416.1"/>
    <property type="molecule type" value="Genomic_DNA"/>
</dbReference>
<gene>
    <name evidence="6" type="ORF">B2M26_12065</name>
</gene>
<keyword evidence="4" id="KW-0862">Zinc</keyword>
<dbReference type="InterPro" id="IPR024087">
    <property type="entry name" value="Creatininase-like_sf"/>
</dbReference>
<evidence type="ECO:0000313" key="7">
    <source>
        <dbReference type="Proteomes" id="UP000190229"/>
    </source>
</evidence>
<evidence type="ECO:0000256" key="5">
    <source>
        <dbReference type="ARBA" id="ARBA00024029"/>
    </source>
</evidence>
<dbReference type="RefSeq" id="WP_079291473.1">
    <property type="nucleotide sequence ID" value="NZ_MWPS01000033.1"/>
</dbReference>
<comment type="caution">
    <text evidence="6">The sequence shown here is derived from an EMBL/GenBank/DDBJ whole genome shotgun (WGS) entry which is preliminary data.</text>
</comment>
<sequence>MLNHTNTTTEIMASRVDTVVIPLGATEQFGPTLPMHVDTLIAELYGNEYGKALNAYVLPVLPFNTSEEHAAFKGTVTVSPSVISAFVEDMIMNLRRQGFKKFVITSGHGGSYWLASFIKHTNFKYKDIVVVHPHHQPGAFEEALEIAGLTGRNEIHGGLIGLCTVMFLCPEYVKPQSAGSPVPVENNKFADIVGWEKLTRDGNWGEFVAGSYTPEQLTEMGRTLWTTFIQKNCDGLKAFVEEAYRRKTFQRIQN</sequence>
<dbReference type="Pfam" id="PF02633">
    <property type="entry name" value="Creatininase"/>
    <property type="match status" value="1"/>
</dbReference>
<name>A0A1V4ER61_9BACL</name>
<dbReference type="InterPro" id="IPR003785">
    <property type="entry name" value="Creatininase/forma_Hydrolase"/>
</dbReference>
<dbReference type="Gene3D" id="3.40.50.10310">
    <property type="entry name" value="Creatininase"/>
    <property type="match status" value="1"/>
</dbReference>
<evidence type="ECO:0000256" key="2">
    <source>
        <dbReference type="ARBA" id="ARBA00022723"/>
    </source>
</evidence>
<comment type="cofactor">
    <cofactor evidence="1">
        <name>Zn(2+)</name>
        <dbReference type="ChEBI" id="CHEBI:29105"/>
    </cofactor>
</comment>
<comment type="similarity">
    <text evidence="5">Belongs to the creatininase superfamily.</text>
</comment>
<keyword evidence="7" id="KW-1185">Reference proteome</keyword>
<dbReference type="GO" id="GO:0046872">
    <property type="term" value="F:metal ion binding"/>
    <property type="evidence" value="ECO:0007669"/>
    <property type="project" value="UniProtKB-KW"/>
</dbReference>
<evidence type="ECO:0000256" key="1">
    <source>
        <dbReference type="ARBA" id="ARBA00001947"/>
    </source>
</evidence>
<dbReference type="GO" id="GO:0016811">
    <property type="term" value="F:hydrolase activity, acting on carbon-nitrogen (but not peptide) bonds, in linear amides"/>
    <property type="evidence" value="ECO:0007669"/>
    <property type="project" value="TreeGrafter"/>
</dbReference>
<organism evidence="6 7">
    <name type="scientific">Ferroacidibacillus organovorans</name>
    <dbReference type="NCBI Taxonomy" id="1765683"/>
    <lineage>
        <taxon>Bacteria</taxon>
        <taxon>Bacillati</taxon>
        <taxon>Bacillota</taxon>
        <taxon>Bacilli</taxon>
        <taxon>Bacillales</taxon>
        <taxon>Alicyclobacillaceae</taxon>
        <taxon>Ferroacidibacillus</taxon>
    </lineage>
</organism>
<accession>A0A1V4ER61</accession>
<dbReference type="PANTHER" id="PTHR35005:SF1">
    <property type="entry name" value="2-AMINO-5-FORMYLAMINO-6-RIBOSYLAMINOPYRIMIDIN-4(3H)-ONE 5'-MONOPHOSPHATE DEFORMYLASE"/>
    <property type="match status" value="1"/>
</dbReference>